<evidence type="ECO:0000313" key="1">
    <source>
        <dbReference type="EMBL" id="KAH3842578.1"/>
    </source>
</evidence>
<gene>
    <name evidence="1" type="ORF">DPMN_116075</name>
</gene>
<proteinExistence type="predicted"/>
<reference evidence="1" key="2">
    <citation type="submission" date="2020-11" db="EMBL/GenBank/DDBJ databases">
        <authorList>
            <person name="McCartney M.A."/>
            <person name="Auch B."/>
            <person name="Kono T."/>
            <person name="Mallez S."/>
            <person name="Becker A."/>
            <person name="Gohl D.M."/>
            <person name="Silverstein K.A.T."/>
            <person name="Koren S."/>
            <person name="Bechman K.B."/>
            <person name="Herman A."/>
            <person name="Abrahante J.E."/>
            <person name="Garbe J."/>
        </authorList>
    </citation>
    <scope>NUCLEOTIDE SEQUENCE</scope>
    <source>
        <strain evidence="1">Duluth1</strain>
        <tissue evidence="1">Whole animal</tissue>
    </source>
</reference>
<keyword evidence="2" id="KW-1185">Reference proteome</keyword>
<dbReference type="EMBL" id="JAIWYP010000004">
    <property type="protein sequence ID" value="KAH3842578.1"/>
    <property type="molecule type" value="Genomic_DNA"/>
</dbReference>
<reference evidence="1" key="1">
    <citation type="journal article" date="2019" name="bioRxiv">
        <title>The Genome of the Zebra Mussel, Dreissena polymorpha: A Resource for Invasive Species Research.</title>
        <authorList>
            <person name="McCartney M.A."/>
            <person name="Auch B."/>
            <person name="Kono T."/>
            <person name="Mallez S."/>
            <person name="Zhang Y."/>
            <person name="Obille A."/>
            <person name="Becker A."/>
            <person name="Abrahante J.E."/>
            <person name="Garbe J."/>
            <person name="Badalamenti J.P."/>
            <person name="Herman A."/>
            <person name="Mangelson H."/>
            <person name="Liachko I."/>
            <person name="Sullivan S."/>
            <person name="Sone E.D."/>
            <person name="Koren S."/>
            <person name="Silverstein K.A.T."/>
            <person name="Beckman K.B."/>
            <person name="Gohl D.M."/>
        </authorList>
    </citation>
    <scope>NUCLEOTIDE SEQUENCE</scope>
    <source>
        <strain evidence="1">Duluth1</strain>
        <tissue evidence="1">Whole animal</tissue>
    </source>
</reference>
<dbReference type="Proteomes" id="UP000828390">
    <property type="component" value="Unassembled WGS sequence"/>
</dbReference>
<evidence type="ECO:0000313" key="2">
    <source>
        <dbReference type="Proteomes" id="UP000828390"/>
    </source>
</evidence>
<accession>A0A9D4QTL3</accession>
<comment type="caution">
    <text evidence="1">The sequence shown here is derived from an EMBL/GenBank/DDBJ whole genome shotgun (WGS) entry which is preliminary data.</text>
</comment>
<dbReference type="AlphaFoldDB" id="A0A9D4QTL3"/>
<name>A0A9D4QTL3_DREPO</name>
<protein>
    <submittedName>
        <fullName evidence="1">Uncharacterized protein</fullName>
    </submittedName>
</protein>
<organism evidence="1 2">
    <name type="scientific">Dreissena polymorpha</name>
    <name type="common">Zebra mussel</name>
    <name type="synonym">Mytilus polymorpha</name>
    <dbReference type="NCBI Taxonomy" id="45954"/>
    <lineage>
        <taxon>Eukaryota</taxon>
        <taxon>Metazoa</taxon>
        <taxon>Spiralia</taxon>
        <taxon>Lophotrochozoa</taxon>
        <taxon>Mollusca</taxon>
        <taxon>Bivalvia</taxon>
        <taxon>Autobranchia</taxon>
        <taxon>Heteroconchia</taxon>
        <taxon>Euheterodonta</taxon>
        <taxon>Imparidentia</taxon>
        <taxon>Neoheterodontei</taxon>
        <taxon>Myida</taxon>
        <taxon>Dreissenoidea</taxon>
        <taxon>Dreissenidae</taxon>
        <taxon>Dreissena</taxon>
    </lineage>
</organism>
<sequence length="105" mass="12298">MMSLKLDLAQELVGTVRLQMRSAGRSQSENSENILRLDNISRLSAIREGNDHVCIVCNERHNRYKRKHLEATYSRNQKSCLNKRFKQVILEDQTNRSQKRQMAIP</sequence>